<dbReference type="EMBL" id="BK014855">
    <property type="protein sequence ID" value="DAD78951.1"/>
    <property type="molecule type" value="Genomic_DNA"/>
</dbReference>
<name>A0A8S5MA39_9CAUD</name>
<proteinExistence type="predicted"/>
<reference evidence="2" key="1">
    <citation type="journal article" date="2021" name="Proc. Natl. Acad. Sci. U.S.A.">
        <title>A Catalog of Tens of Thousands of Viruses from Human Metagenomes Reveals Hidden Associations with Chronic Diseases.</title>
        <authorList>
            <person name="Tisza M.J."/>
            <person name="Buck C.B."/>
        </authorList>
    </citation>
    <scope>NUCLEOTIDE SEQUENCE</scope>
    <source>
        <strain evidence="2">Ctv4j104</strain>
    </source>
</reference>
<evidence type="ECO:0000313" key="2">
    <source>
        <dbReference type="EMBL" id="DAD78951.1"/>
    </source>
</evidence>
<organism evidence="2">
    <name type="scientific">Siphoviridae sp. ctv4j104</name>
    <dbReference type="NCBI Taxonomy" id="2826510"/>
    <lineage>
        <taxon>Viruses</taxon>
        <taxon>Duplodnaviria</taxon>
        <taxon>Heunggongvirae</taxon>
        <taxon>Uroviricota</taxon>
        <taxon>Caudoviricetes</taxon>
    </lineage>
</organism>
<sequence>MPRKPSRIDLYLHSGSFKTYENTDKENERVNCFVTLYSMAKSARDATEECNPANLEKWRKAYNGTLNALKADGTESPRKSRQLRKMCYELIESKVDNSIPMPKITPRYKTDLPLVETTENFLKFEMDRVLTWYDNDKSERSTYIDGTGWYKVWWDSLDNTHERSGDVRVSFCTADQIIPQPGVADYRQLEYIFERETVSTARIWDLYHRYVIPTQQDGNTVDIVTCYYLNSDRIVGRFSWVEASNIVIADDEDWQIRKLRKCTVCGTVSPQSAVCPVCGAETFRYENADTEVLTEPLYEAYNPYEAGDTDDESQNQYQAKIFLEEGTEIPFYRVRQLPFVPRPAISVPNSIYGASDVRVTLDMQDSINKVMSKAVDKTLKSGAVVTKPEKMKVGDTDDTFKLFGVRSPEEAAMVQCRQIVADTSQDLLIANLLYDSGKASSGITNSFQGISDTTATSGKAKEFSAMQSAGRIESLKVTKSAAFAGTYELMLKYLLAFSDEPRKFVRILPDGSKTEETWNKYMFLNRDDVTGEVYYRDDFTFSSDPAATFSQNRLQMWQETQNKFVQGAFGNPSDPRVLKIFWNIMDSLQYPLARVALAGIEETEQHLPAEVEQAIMQNPQLYTMITAAMSGDGRGGARPNSGPDGNGATHAANVERTNERNRAEKVDEAFSPQTI</sequence>
<protein>
    <submittedName>
        <fullName evidence="2">Portal protein</fullName>
    </submittedName>
</protein>
<evidence type="ECO:0000256" key="1">
    <source>
        <dbReference type="SAM" id="MobiDB-lite"/>
    </source>
</evidence>
<feature type="compositionally biased region" description="Basic and acidic residues" evidence="1">
    <location>
        <begin position="656"/>
        <end position="668"/>
    </location>
</feature>
<feature type="region of interest" description="Disordered" evidence="1">
    <location>
        <begin position="631"/>
        <end position="675"/>
    </location>
</feature>
<accession>A0A8S5MA39</accession>